<comment type="caution">
    <text evidence="1">The sequence shown here is derived from an EMBL/GenBank/DDBJ whole genome shotgun (WGS) entry which is preliminary data.</text>
</comment>
<accession>A0ACC3AJS3</accession>
<evidence type="ECO:0000313" key="2">
    <source>
        <dbReference type="Proteomes" id="UP001172386"/>
    </source>
</evidence>
<name>A0ACC3AJS3_9EURO</name>
<dbReference type="EMBL" id="JAPDRQ010000007">
    <property type="protein sequence ID" value="KAJ9663702.1"/>
    <property type="molecule type" value="Genomic_DNA"/>
</dbReference>
<protein>
    <submittedName>
        <fullName evidence="1">Uncharacterized protein</fullName>
    </submittedName>
</protein>
<gene>
    <name evidence="1" type="ORF">H2198_000714</name>
</gene>
<keyword evidence="2" id="KW-1185">Reference proteome</keyword>
<dbReference type="Proteomes" id="UP001172386">
    <property type="component" value="Unassembled WGS sequence"/>
</dbReference>
<sequence length="703" mass="78972">MSSLPPRYTLIELDGPKPVSARHNAAPEPSLWARIKNAHRISMCWFSDTWGPELLAMVVSIGCSIAIAVLDWIWSGKSLPQLKRGFTVNAIVSILATISKSAMLYVLSSCIAQIKWIWAGQPQPLHSLQTFDDASRGPLGAIYLLADRKAWSIASLGAAVTLLALAYDPLVQQSLNVLLLPIDVASPGSTIKRNVALPRLFDALTDYERQQVLWTDNFDQTPNCKADNCTWPVFETVSLCQKCQPFEANVTKHFRYTEDLPHPQPPYPDGAVWPLSINLEITVGDFGPINDSVGRLVWYSPNVTYNPFGRNPYANDTSVSLYALTAVVLDSMSIANFHSFLETDGPGNESTSSIDFLTTSRFRLLSKDFLGVKNPLLVHAYFVYEWFDHGPEIFNTTLCVLDPCLKQYRVSVVQNRPTFEWVADVFGEKYLQDVPWKNYTNQTLCWKPHGKDHILLDSNIGVGDYASSYDSNSLAFCDDNLLRDNRTDWFLGLPVREAAAMIEVSTNMSGLILLNETERKLIYRQPVGDELTRDDTNKSTPFHWDVANRTESLRDSLYPGRSDGSWNKNFWQIYDLGINKTMANIAAIYTKRALEQYGSVLSGSIVTLSPHVQVRWLWLILPWLLNICTAILLALTIWSTRKAQAPLWKTSLVTALLPLLETERQTATRGDKVSQIDKVAKSVNVVLDDYDVNGGLRLRKMPK</sequence>
<organism evidence="1 2">
    <name type="scientific">Neophaeococcomyces mojaviensis</name>
    <dbReference type="NCBI Taxonomy" id="3383035"/>
    <lineage>
        <taxon>Eukaryota</taxon>
        <taxon>Fungi</taxon>
        <taxon>Dikarya</taxon>
        <taxon>Ascomycota</taxon>
        <taxon>Pezizomycotina</taxon>
        <taxon>Eurotiomycetes</taxon>
        <taxon>Chaetothyriomycetidae</taxon>
        <taxon>Chaetothyriales</taxon>
        <taxon>Chaetothyriales incertae sedis</taxon>
        <taxon>Neophaeococcomyces</taxon>
    </lineage>
</organism>
<reference evidence="1" key="1">
    <citation type="submission" date="2022-10" db="EMBL/GenBank/DDBJ databases">
        <title>Culturing micro-colonial fungi from biological soil crusts in the Mojave desert and describing Neophaeococcomyces mojavensis, and introducing the new genera and species Taxawa tesnikishii.</title>
        <authorList>
            <person name="Kurbessoian T."/>
            <person name="Stajich J.E."/>
        </authorList>
    </citation>
    <scope>NUCLEOTIDE SEQUENCE</scope>
    <source>
        <strain evidence="1">JES_112</strain>
    </source>
</reference>
<evidence type="ECO:0000313" key="1">
    <source>
        <dbReference type="EMBL" id="KAJ9663702.1"/>
    </source>
</evidence>
<proteinExistence type="predicted"/>